<accession>A0AA37NRM6</accession>
<proteinExistence type="predicted"/>
<dbReference type="InterPro" id="IPR038726">
    <property type="entry name" value="PDDEXK_AddAB-type"/>
</dbReference>
<evidence type="ECO:0000313" key="3">
    <source>
        <dbReference type="Proteomes" id="UP001055105"/>
    </source>
</evidence>
<evidence type="ECO:0000259" key="1">
    <source>
        <dbReference type="Pfam" id="PF12705"/>
    </source>
</evidence>
<protein>
    <recommendedName>
        <fullName evidence="1">PD-(D/E)XK endonuclease-like domain-containing protein</fullName>
    </recommendedName>
</protein>
<dbReference type="Gene3D" id="3.40.50.300">
    <property type="entry name" value="P-loop containing nucleotide triphosphate hydrolases"/>
    <property type="match status" value="1"/>
</dbReference>
<dbReference type="InterPro" id="IPR011604">
    <property type="entry name" value="PDDEXK-like_dom_sf"/>
</dbReference>
<dbReference type="AlphaFoldDB" id="A0AA37NRM6"/>
<dbReference type="Gene3D" id="3.90.320.10">
    <property type="match status" value="1"/>
</dbReference>
<dbReference type="Pfam" id="PF12705">
    <property type="entry name" value="PDDEXK_1"/>
    <property type="match status" value="1"/>
</dbReference>
<sequence>MKGFLEEVAGDLYARYGEGLTERAVLFPSRRARLFFVDALTRIAGRPMWQPEWVTVDDLMSEISGLHAGDRVRLITELYKVYSEFHTEPFDKFYFWGDMLLTDFDTIDKYRIDAQMLFRNISEIKEIEADISYLTPAQLQILSFWSSLGEEADLSEEKRRFLAIWKTLGPVYRKFRRRLVSLGIAYNGMVQRAAADRIAEGAFAFPEPRRYVVAGFNALSECEKQLFKFLAVAAETDFYWDYDAYYKDNPEQEAGMFVRSNVALFPPRTEFAHDNMRGEKEVVSVAAVSNAVQCKYAAAILADLARRRAQEDPEVAAGLKPALGKETAVVLTDENLLLPLLYALPADIGRVNVTMGFPLRQSLAYTFVERLVELQNHRRKKGGGWTFYHADVAGILAHPYVAECDAALTRTMHEEIVRDRRISVDAAWLGRNELLKRIFSPAAEWRELSDYMLGVIAAVARQPYEGDDARQRVEFLAVIAEQVTKLRNSLDECDIELATEVYTSLLRRHLQTLRIPFEGEPLEGIQIMGILETRNVDFENVILLSMNDDNFPGNHVAQSSFIPYNLRAAYELPTPEHHEGVYAYYFYRLIQRAKSVHMLYCSHADDKSTGEPSRYIYQLDYESGFDVRKIEVGVDVNLAETAPIEVAKDGEVMRRLERFVDAESPAALSPTAFFRYVACPLRFYFHSVARLEADDEISEEVDAPMFGTILHAAVQTLYARIVGEEHPGQTLRAMIRSGEVAVAVERAINENYLQDERASAEDYTGNLLLVKDIVTRYLRGGVMPYDAAHDAFAVSGLEERVAYSFPFRAGERELEMKFGGIADRIDMLGDGALRVVDYKTGAPHLEFDGVESLFTGTGKQRLSNILQTLLYSMILHHTRGCDAEPALYYVRSMNRPDYSPQLDDKQLGVRGARYTLYRERFEELLRAQLAEMYDPAVPFRQCEDADTCKFCDFRIICKRG</sequence>
<evidence type="ECO:0000313" key="2">
    <source>
        <dbReference type="EMBL" id="GKI19137.1"/>
    </source>
</evidence>
<comment type="caution">
    <text evidence="2">The sequence shown here is derived from an EMBL/GenBank/DDBJ whole genome shotgun (WGS) entry which is preliminary data.</text>
</comment>
<dbReference type="SUPFAM" id="SSF52540">
    <property type="entry name" value="P-loop containing nucleoside triphosphate hydrolases"/>
    <property type="match status" value="1"/>
</dbReference>
<dbReference type="RefSeq" id="WP_244076559.1">
    <property type="nucleotide sequence ID" value="NZ_AP025581.1"/>
</dbReference>
<dbReference type="EMBL" id="BQOL01000001">
    <property type="protein sequence ID" value="GKI19137.1"/>
    <property type="molecule type" value="Genomic_DNA"/>
</dbReference>
<name>A0AA37NRM6_9BACT</name>
<reference evidence="2" key="1">
    <citation type="submission" date="2022-01" db="EMBL/GenBank/DDBJ databases">
        <title>Novel bile acid biosynthetic pathways are enriched in the microbiome of centenarians.</title>
        <authorList>
            <person name="Sato Y."/>
            <person name="Atarashi K."/>
            <person name="Plichta R.D."/>
            <person name="Arai Y."/>
            <person name="Sasajima S."/>
            <person name="Kearney M.S."/>
            <person name="Suda W."/>
            <person name="Takeshita K."/>
            <person name="Sasaki T."/>
            <person name="Okamoto S."/>
            <person name="Skelly N.A."/>
            <person name="Okamura Y."/>
            <person name="Vlamakis H."/>
            <person name="Li Y."/>
            <person name="Tanoue T."/>
            <person name="Takei H."/>
            <person name="Nittono H."/>
            <person name="Narushima S."/>
            <person name="Irie J."/>
            <person name="Itoh H."/>
            <person name="Moriya K."/>
            <person name="Sugiura Y."/>
            <person name="Suematsu M."/>
            <person name="Moritoki N."/>
            <person name="Shibata S."/>
            <person name="Littman R.D."/>
            <person name="Fischbach A.M."/>
            <person name="Uwamino Y."/>
            <person name="Inoue T."/>
            <person name="Honda A."/>
            <person name="Hattori M."/>
            <person name="Murai T."/>
            <person name="Xavier J.R."/>
            <person name="Hirose N."/>
            <person name="Honda K."/>
        </authorList>
    </citation>
    <scope>NUCLEOTIDE SEQUENCE</scope>
    <source>
        <strain evidence="2">CE91-St16</strain>
    </source>
</reference>
<dbReference type="Proteomes" id="UP001055105">
    <property type="component" value="Unassembled WGS sequence"/>
</dbReference>
<feature type="domain" description="PD-(D/E)XK endonuclease-like" evidence="1">
    <location>
        <begin position="668"/>
        <end position="958"/>
    </location>
</feature>
<organism evidence="2 3">
    <name type="scientific">Alistipes finegoldii</name>
    <dbReference type="NCBI Taxonomy" id="214856"/>
    <lineage>
        <taxon>Bacteria</taxon>
        <taxon>Pseudomonadati</taxon>
        <taxon>Bacteroidota</taxon>
        <taxon>Bacteroidia</taxon>
        <taxon>Bacteroidales</taxon>
        <taxon>Rikenellaceae</taxon>
        <taxon>Alistipes</taxon>
    </lineage>
</organism>
<dbReference type="InterPro" id="IPR027417">
    <property type="entry name" value="P-loop_NTPase"/>
</dbReference>
<gene>
    <name evidence="2" type="ORF">CE91St16_20450</name>
</gene>